<proteinExistence type="inferred from homology"/>
<evidence type="ECO:0000256" key="9">
    <source>
        <dbReference type="RuleBase" id="RU000461"/>
    </source>
</evidence>
<dbReference type="SUPFAM" id="SSF48264">
    <property type="entry name" value="Cytochrome P450"/>
    <property type="match status" value="1"/>
</dbReference>
<dbReference type="Pfam" id="PF00067">
    <property type="entry name" value="p450"/>
    <property type="match status" value="1"/>
</dbReference>
<evidence type="ECO:0000256" key="3">
    <source>
        <dbReference type="ARBA" id="ARBA00022617"/>
    </source>
</evidence>
<dbReference type="InterPro" id="IPR047146">
    <property type="entry name" value="Cyt_P450_E_CYP52_fungi"/>
</dbReference>
<gene>
    <name evidence="10" type="ORF">PsYK624_102780</name>
</gene>
<dbReference type="PRINTS" id="PR00463">
    <property type="entry name" value="EP450I"/>
</dbReference>
<protein>
    <submittedName>
        <fullName evidence="10">Cytochrome P450</fullName>
    </submittedName>
</protein>
<dbReference type="GO" id="GO:0020037">
    <property type="term" value="F:heme binding"/>
    <property type="evidence" value="ECO:0007669"/>
    <property type="project" value="InterPro"/>
</dbReference>
<evidence type="ECO:0000256" key="2">
    <source>
        <dbReference type="ARBA" id="ARBA00010617"/>
    </source>
</evidence>
<sequence length="592" mass="66915">MPHPFSRYRLRLFGDFVRIVLAPTLVFGSALAMCRIRLGLSTPIAWLAFVSTASYARVVHRDYTQRREAQQRGSALPVEVVGRWPGNIDILIKLGKSVLTSYPGSFYLSLFEEYQCTTLNLKLLWSDLIITMDEEHIKHILATGFNHFWRGRRQKERMETFLGDGIFNRDDEEWKKHRALARPFFARDRIADFDLFEKYGGATLTILRGLAARGAPVDVQDLFSRFTLDAAAEFLFGERLDTLHGALPVAGQAVLGTKGAATADAFGAFVQAFEAAQNIITLRQVRGYFWPVREVLADKVEPHAAVISAFLEPIVQRTLDRKKKMREAGVSPSAEHDTFLDYLADHTEDSKVIRDQLLNILMAGRDTTACLLTYVTYAMAMYPDIARKMREEVLKICGHDAPNFEKLKALRYVHAVINETLRVFPPVPINVRETREHGVVLPPSDPTYAPPPTPIYIPGSTVVMYLPVLTQRNSALWGDDADVFDPERWLDARLRRFTENPMMYTPFSGGPRICIGQNYARNEATYLLVRLLQQFDGVALAPEAQPAGSLPPPQWKHGAGRASEERIWPAYAITLFVKGGLWVRFRQASDEE</sequence>
<dbReference type="Gene3D" id="1.10.630.10">
    <property type="entry name" value="Cytochrome P450"/>
    <property type="match status" value="1"/>
</dbReference>
<dbReference type="PANTHER" id="PTHR24287:SF1">
    <property type="entry name" value="P450, PUTATIVE (EUROFUNG)-RELATED"/>
    <property type="match status" value="1"/>
</dbReference>
<comment type="similarity">
    <text evidence="2 9">Belongs to the cytochrome P450 family.</text>
</comment>
<comment type="cofactor">
    <cofactor evidence="1 8">
        <name>heme</name>
        <dbReference type="ChEBI" id="CHEBI:30413"/>
    </cofactor>
</comment>
<dbReference type="InterPro" id="IPR017972">
    <property type="entry name" value="Cyt_P450_CS"/>
</dbReference>
<dbReference type="InterPro" id="IPR001128">
    <property type="entry name" value="Cyt_P450"/>
</dbReference>
<evidence type="ECO:0000256" key="7">
    <source>
        <dbReference type="ARBA" id="ARBA00023033"/>
    </source>
</evidence>
<dbReference type="OrthoDB" id="1470350at2759"/>
<name>A0A9P3GI69_9APHY</name>
<dbReference type="InterPro" id="IPR036396">
    <property type="entry name" value="Cyt_P450_sf"/>
</dbReference>
<dbReference type="PANTHER" id="PTHR24287">
    <property type="entry name" value="P450, PUTATIVE (EUROFUNG)-RELATED"/>
    <property type="match status" value="1"/>
</dbReference>
<dbReference type="GO" id="GO:0016705">
    <property type="term" value="F:oxidoreductase activity, acting on paired donors, with incorporation or reduction of molecular oxygen"/>
    <property type="evidence" value="ECO:0007669"/>
    <property type="project" value="InterPro"/>
</dbReference>
<keyword evidence="4 8" id="KW-0479">Metal-binding</keyword>
<accession>A0A9P3GI69</accession>
<keyword evidence="11" id="KW-1185">Reference proteome</keyword>
<dbReference type="GO" id="GO:0004497">
    <property type="term" value="F:monooxygenase activity"/>
    <property type="evidence" value="ECO:0007669"/>
    <property type="project" value="UniProtKB-KW"/>
</dbReference>
<comment type="caution">
    <text evidence="10">The sequence shown here is derived from an EMBL/GenBank/DDBJ whole genome shotgun (WGS) entry which is preliminary data.</text>
</comment>
<evidence type="ECO:0000256" key="1">
    <source>
        <dbReference type="ARBA" id="ARBA00001971"/>
    </source>
</evidence>
<evidence type="ECO:0000313" key="10">
    <source>
        <dbReference type="EMBL" id="GJE94110.1"/>
    </source>
</evidence>
<dbReference type="Proteomes" id="UP000703269">
    <property type="component" value="Unassembled WGS sequence"/>
</dbReference>
<dbReference type="AlphaFoldDB" id="A0A9P3GI69"/>
<evidence type="ECO:0000256" key="8">
    <source>
        <dbReference type="PIRSR" id="PIRSR602401-1"/>
    </source>
</evidence>
<dbReference type="InterPro" id="IPR002401">
    <property type="entry name" value="Cyt_P450_E_grp-I"/>
</dbReference>
<evidence type="ECO:0000313" key="11">
    <source>
        <dbReference type="Proteomes" id="UP000703269"/>
    </source>
</evidence>
<keyword evidence="6 8" id="KW-0408">Iron</keyword>
<evidence type="ECO:0000256" key="6">
    <source>
        <dbReference type="ARBA" id="ARBA00023004"/>
    </source>
</evidence>
<keyword evidence="5 9" id="KW-0560">Oxidoreductase</keyword>
<evidence type="ECO:0000256" key="4">
    <source>
        <dbReference type="ARBA" id="ARBA00022723"/>
    </source>
</evidence>
<dbReference type="PRINTS" id="PR00385">
    <property type="entry name" value="P450"/>
</dbReference>
<keyword evidence="3 8" id="KW-0349">Heme</keyword>
<feature type="binding site" description="axial binding residue" evidence="8">
    <location>
        <position position="514"/>
    </location>
    <ligand>
        <name>heme</name>
        <dbReference type="ChEBI" id="CHEBI:30413"/>
    </ligand>
    <ligandPart>
        <name>Fe</name>
        <dbReference type="ChEBI" id="CHEBI:18248"/>
    </ligandPart>
</feature>
<evidence type="ECO:0000256" key="5">
    <source>
        <dbReference type="ARBA" id="ARBA00023002"/>
    </source>
</evidence>
<reference evidence="10 11" key="1">
    <citation type="submission" date="2021-08" db="EMBL/GenBank/DDBJ databases">
        <title>Draft Genome Sequence of Phanerochaete sordida strain YK-624.</title>
        <authorList>
            <person name="Mori T."/>
            <person name="Dohra H."/>
            <person name="Suzuki T."/>
            <person name="Kawagishi H."/>
            <person name="Hirai H."/>
        </authorList>
    </citation>
    <scope>NUCLEOTIDE SEQUENCE [LARGE SCALE GENOMIC DNA]</scope>
    <source>
        <strain evidence="10 11">YK-624</strain>
    </source>
</reference>
<dbReference type="PROSITE" id="PS00086">
    <property type="entry name" value="CYTOCHROME_P450"/>
    <property type="match status" value="1"/>
</dbReference>
<keyword evidence="7 9" id="KW-0503">Monooxygenase</keyword>
<dbReference type="GO" id="GO:0005506">
    <property type="term" value="F:iron ion binding"/>
    <property type="evidence" value="ECO:0007669"/>
    <property type="project" value="InterPro"/>
</dbReference>
<dbReference type="EMBL" id="BPQB01000037">
    <property type="protein sequence ID" value="GJE94110.1"/>
    <property type="molecule type" value="Genomic_DNA"/>
</dbReference>
<organism evidence="10 11">
    <name type="scientific">Phanerochaete sordida</name>
    <dbReference type="NCBI Taxonomy" id="48140"/>
    <lineage>
        <taxon>Eukaryota</taxon>
        <taxon>Fungi</taxon>
        <taxon>Dikarya</taxon>
        <taxon>Basidiomycota</taxon>
        <taxon>Agaricomycotina</taxon>
        <taxon>Agaricomycetes</taxon>
        <taxon>Polyporales</taxon>
        <taxon>Phanerochaetaceae</taxon>
        <taxon>Phanerochaete</taxon>
    </lineage>
</organism>